<dbReference type="RefSeq" id="XP_008731480.1">
    <property type="nucleotide sequence ID" value="XM_008733258.1"/>
</dbReference>
<dbReference type="VEuPathDB" id="FungiDB:G647_08953"/>
<dbReference type="GeneID" id="19987446"/>
<reference evidence="1 2" key="1">
    <citation type="submission" date="2013-03" db="EMBL/GenBank/DDBJ databases">
        <title>The Genome Sequence of Cladophialophora carrionii CBS 160.54.</title>
        <authorList>
            <consortium name="The Broad Institute Genomics Platform"/>
            <person name="Cuomo C."/>
            <person name="de Hoog S."/>
            <person name="Gorbushina A."/>
            <person name="Walker B."/>
            <person name="Young S.K."/>
            <person name="Zeng Q."/>
            <person name="Gargeya S."/>
            <person name="Fitzgerald M."/>
            <person name="Haas B."/>
            <person name="Abouelleil A."/>
            <person name="Allen A.W."/>
            <person name="Alvarado L."/>
            <person name="Arachchi H.M."/>
            <person name="Berlin A.M."/>
            <person name="Chapman S.B."/>
            <person name="Gainer-Dewar J."/>
            <person name="Goldberg J."/>
            <person name="Griggs A."/>
            <person name="Gujja S."/>
            <person name="Hansen M."/>
            <person name="Howarth C."/>
            <person name="Imamovic A."/>
            <person name="Ireland A."/>
            <person name="Larimer J."/>
            <person name="McCowan C."/>
            <person name="Murphy C."/>
            <person name="Pearson M."/>
            <person name="Poon T.W."/>
            <person name="Priest M."/>
            <person name="Roberts A."/>
            <person name="Saif S."/>
            <person name="Shea T."/>
            <person name="Sisk P."/>
            <person name="Sykes S."/>
            <person name="Wortman J."/>
            <person name="Nusbaum C."/>
            <person name="Birren B."/>
        </authorList>
    </citation>
    <scope>NUCLEOTIDE SEQUENCE [LARGE SCALE GENOMIC DNA]</scope>
    <source>
        <strain evidence="1 2">CBS 160.54</strain>
    </source>
</reference>
<name>V9D0Z7_9EURO</name>
<protein>
    <submittedName>
        <fullName evidence="1">Uncharacterized protein</fullName>
    </submittedName>
</protein>
<dbReference type="AlphaFoldDB" id="V9D0Z7"/>
<organism evidence="1 2">
    <name type="scientific">Cladophialophora carrionii CBS 160.54</name>
    <dbReference type="NCBI Taxonomy" id="1279043"/>
    <lineage>
        <taxon>Eukaryota</taxon>
        <taxon>Fungi</taxon>
        <taxon>Dikarya</taxon>
        <taxon>Ascomycota</taxon>
        <taxon>Pezizomycotina</taxon>
        <taxon>Eurotiomycetes</taxon>
        <taxon>Chaetothyriomycetidae</taxon>
        <taxon>Chaetothyriales</taxon>
        <taxon>Herpotrichiellaceae</taxon>
        <taxon>Cladophialophora</taxon>
    </lineage>
</organism>
<dbReference type="EMBL" id="KB822709">
    <property type="protein sequence ID" value="ETI19938.1"/>
    <property type="molecule type" value="Genomic_DNA"/>
</dbReference>
<proteinExistence type="predicted"/>
<evidence type="ECO:0000313" key="1">
    <source>
        <dbReference type="EMBL" id="ETI19938.1"/>
    </source>
</evidence>
<sequence>MPCALFKLGSTMQTGYRRLPRSEMSTSTPILLSQQPRLATRKAACSTEEIHSRYGPVDSRRHGSVFKLVN</sequence>
<dbReference type="Proteomes" id="UP000030678">
    <property type="component" value="Unassembled WGS sequence"/>
</dbReference>
<evidence type="ECO:0000313" key="2">
    <source>
        <dbReference type="Proteomes" id="UP000030678"/>
    </source>
</evidence>
<accession>V9D0Z7</accession>
<gene>
    <name evidence="1" type="ORF">G647_08953</name>
</gene>
<dbReference type="HOGENOM" id="CLU_2757578_0_0_1"/>